<protein>
    <submittedName>
        <fullName evidence="1">Uncharacterized protein</fullName>
    </submittedName>
</protein>
<reference evidence="1" key="1">
    <citation type="submission" date="2018-07" db="EMBL/GenBank/DDBJ databases">
        <authorList>
            <person name="Quirk P.G."/>
            <person name="Krulwich T.A."/>
        </authorList>
    </citation>
    <scope>NUCLEOTIDE SEQUENCE</scope>
</reference>
<accession>A0A385EDF7</accession>
<evidence type="ECO:0000313" key="2">
    <source>
        <dbReference type="Proteomes" id="UP000259026"/>
    </source>
</evidence>
<dbReference type="Proteomes" id="UP000259026">
    <property type="component" value="Segment"/>
</dbReference>
<proteinExistence type="predicted"/>
<keyword evidence="2" id="KW-1185">Reference proteome</keyword>
<dbReference type="EMBL" id="MH588545">
    <property type="protein sequence ID" value="AXQ68857.1"/>
    <property type="molecule type" value="Genomic_DNA"/>
</dbReference>
<name>A0A385EDF7_9CAUD</name>
<reference evidence="1" key="2">
    <citation type="submission" date="2018-09" db="EMBL/GenBank/DDBJ databases">
        <title>Giant CbK-like Caulobacter bacteriophages have genetically divergent genomes.</title>
        <authorList>
            <person name="Wilson K."/>
            <person name="Ely B."/>
        </authorList>
    </citation>
    <scope>NUCLEOTIDE SEQUENCE [LARGE SCALE GENOMIC DNA]</scope>
</reference>
<evidence type="ECO:0000313" key="1">
    <source>
        <dbReference type="EMBL" id="AXQ68857.1"/>
    </source>
</evidence>
<sequence>MYPVSVPHLQQIADPYENVVWHLDIDSPITRREVRDAIAQGRYSGHISTALHSRNWNDPTERRRTHAERIAHLVTFGWHDAIMIDVGIPSYFFGARPPYWPVTDGNHRLAAAIYRSDPYIAGDVVGSIEEACRLGLGPPGQVRPPIPMVING</sequence>
<gene>
    <name evidence="1" type="ORF">CcrPW_gp318</name>
</gene>
<organism evidence="1 2">
    <name type="scientific">Caulobacter phage CcrPW</name>
    <dbReference type="NCBI Taxonomy" id="2283271"/>
    <lineage>
        <taxon>Viruses</taxon>
        <taxon>Duplodnaviria</taxon>
        <taxon>Heunggongvirae</taxon>
        <taxon>Uroviricota</taxon>
        <taxon>Caudoviricetes</taxon>
        <taxon>Jeanschmidtviridae</taxon>
        <taxon>Colossusvirus</taxon>
        <taxon>Colossusvirus PW</taxon>
    </lineage>
</organism>